<dbReference type="GO" id="GO:0000785">
    <property type="term" value="C:chromatin"/>
    <property type="evidence" value="ECO:0007669"/>
    <property type="project" value="TreeGrafter"/>
</dbReference>
<keyword evidence="4 7" id="KW-0863">Zinc-finger</keyword>
<keyword evidence="11" id="KW-1185">Reference proteome</keyword>
<dbReference type="OrthoDB" id="1405595at2759"/>
<feature type="region of interest" description="Disordered" evidence="8">
    <location>
        <begin position="168"/>
        <end position="187"/>
    </location>
</feature>
<evidence type="ECO:0000256" key="6">
    <source>
        <dbReference type="ARBA" id="ARBA00023242"/>
    </source>
</evidence>
<evidence type="ECO:0000256" key="7">
    <source>
        <dbReference type="PROSITE-ProRule" id="PRU00042"/>
    </source>
</evidence>
<dbReference type="Gene3D" id="3.30.160.60">
    <property type="entry name" value="Classic Zinc Finger"/>
    <property type="match status" value="1"/>
</dbReference>
<dbReference type="PROSITE" id="PS50157">
    <property type="entry name" value="ZINC_FINGER_C2H2_2"/>
    <property type="match status" value="1"/>
</dbReference>
<dbReference type="PANTHER" id="PTHR40626:SF11">
    <property type="entry name" value="ZINC FINGER PROTEIN YPR022C"/>
    <property type="match status" value="1"/>
</dbReference>
<evidence type="ECO:0000256" key="2">
    <source>
        <dbReference type="ARBA" id="ARBA00022723"/>
    </source>
</evidence>
<name>A0A0L0V199_9BASI</name>
<dbReference type="PANTHER" id="PTHR40626">
    <property type="entry name" value="MIP31509P"/>
    <property type="match status" value="1"/>
</dbReference>
<gene>
    <name evidence="10" type="ORF">PSTG_13607</name>
</gene>
<evidence type="ECO:0000259" key="9">
    <source>
        <dbReference type="PROSITE" id="PS50157"/>
    </source>
</evidence>
<evidence type="ECO:0000256" key="4">
    <source>
        <dbReference type="ARBA" id="ARBA00022771"/>
    </source>
</evidence>
<evidence type="ECO:0000256" key="8">
    <source>
        <dbReference type="SAM" id="MobiDB-lite"/>
    </source>
</evidence>
<dbReference type="InterPro" id="IPR036236">
    <property type="entry name" value="Znf_C2H2_sf"/>
</dbReference>
<protein>
    <recommendedName>
        <fullName evidence="9">C2H2-type domain-containing protein</fullName>
    </recommendedName>
</protein>
<dbReference type="Proteomes" id="UP000054564">
    <property type="component" value="Unassembled WGS sequence"/>
</dbReference>
<organism evidence="10 11">
    <name type="scientific">Puccinia striiformis f. sp. tritici PST-78</name>
    <dbReference type="NCBI Taxonomy" id="1165861"/>
    <lineage>
        <taxon>Eukaryota</taxon>
        <taxon>Fungi</taxon>
        <taxon>Dikarya</taxon>
        <taxon>Basidiomycota</taxon>
        <taxon>Pucciniomycotina</taxon>
        <taxon>Pucciniomycetes</taxon>
        <taxon>Pucciniales</taxon>
        <taxon>Pucciniaceae</taxon>
        <taxon>Puccinia</taxon>
    </lineage>
</organism>
<feature type="domain" description="C2H2-type" evidence="9">
    <location>
        <begin position="8"/>
        <end position="36"/>
    </location>
</feature>
<keyword evidence="2" id="KW-0479">Metal-binding</keyword>
<dbReference type="SMART" id="SM00355">
    <property type="entry name" value="ZnF_C2H2"/>
    <property type="match status" value="1"/>
</dbReference>
<keyword evidence="3" id="KW-0677">Repeat</keyword>
<dbReference type="GO" id="GO:0000978">
    <property type="term" value="F:RNA polymerase II cis-regulatory region sequence-specific DNA binding"/>
    <property type="evidence" value="ECO:0007669"/>
    <property type="project" value="InterPro"/>
</dbReference>
<dbReference type="EMBL" id="AJIL01000147">
    <property type="protein sequence ID" value="KNE93033.1"/>
    <property type="molecule type" value="Genomic_DNA"/>
</dbReference>
<evidence type="ECO:0000313" key="11">
    <source>
        <dbReference type="Proteomes" id="UP000054564"/>
    </source>
</evidence>
<evidence type="ECO:0000256" key="1">
    <source>
        <dbReference type="ARBA" id="ARBA00004123"/>
    </source>
</evidence>
<dbReference type="GO" id="GO:0008270">
    <property type="term" value="F:zinc ion binding"/>
    <property type="evidence" value="ECO:0007669"/>
    <property type="project" value="UniProtKB-KW"/>
</dbReference>
<feature type="compositionally biased region" description="Polar residues" evidence="8">
    <location>
        <begin position="83"/>
        <end position="93"/>
    </location>
</feature>
<reference evidence="11" key="1">
    <citation type="submission" date="2014-03" db="EMBL/GenBank/DDBJ databases">
        <title>The Genome Sequence of Puccinia striiformis f. sp. tritici PST-78.</title>
        <authorList>
            <consortium name="The Broad Institute Genome Sequencing Platform"/>
            <person name="Cuomo C."/>
            <person name="Hulbert S."/>
            <person name="Chen X."/>
            <person name="Walker B."/>
            <person name="Young S.K."/>
            <person name="Zeng Q."/>
            <person name="Gargeya S."/>
            <person name="Fitzgerald M."/>
            <person name="Haas B."/>
            <person name="Abouelleil A."/>
            <person name="Alvarado L."/>
            <person name="Arachchi H.M."/>
            <person name="Berlin A.M."/>
            <person name="Chapman S.B."/>
            <person name="Goldberg J."/>
            <person name="Griggs A."/>
            <person name="Gujja S."/>
            <person name="Hansen M."/>
            <person name="Howarth C."/>
            <person name="Imamovic A."/>
            <person name="Larimer J."/>
            <person name="McCowan C."/>
            <person name="Montmayeur A."/>
            <person name="Murphy C."/>
            <person name="Neiman D."/>
            <person name="Pearson M."/>
            <person name="Priest M."/>
            <person name="Roberts A."/>
            <person name="Saif S."/>
            <person name="Shea T."/>
            <person name="Sisk P."/>
            <person name="Sykes S."/>
            <person name="Wortman J."/>
            <person name="Nusbaum C."/>
            <person name="Birren B."/>
        </authorList>
    </citation>
    <scope>NUCLEOTIDE SEQUENCE [LARGE SCALE GENOMIC DNA]</scope>
    <source>
        <strain evidence="11">race PST-78</strain>
    </source>
</reference>
<dbReference type="GO" id="GO:0000981">
    <property type="term" value="F:DNA-binding transcription factor activity, RNA polymerase II-specific"/>
    <property type="evidence" value="ECO:0007669"/>
    <property type="project" value="InterPro"/>
</dbReference>
<dbReference type="AlphaFoldDB" id="A0A0L0V199"/>
<proteinExistence type="predicted"/>
<evidence type="ECO:0000313" key="10">
    <source>
        <dbReference type="EMBL" id="KNE93033.1"/>
    </source>
</evidence>
<evidence type="ECO:0000256" key="5">
    <source>
        <dbReference type="ARBA" id="ARBA00022833"/>
    </source>
</evidence>
<sequence length="594" mass="66727">MVHKTGVHRCPDCPKTFSRLEYVARHQRVKHLGIRAWGCHCGASYARSDLLTRHKRKCKATTAKSISAGSKCTLDDPATLPSIGQTSSITPGSQVDPPYDDNLPPSYQQAIAQQPATFTANNTFNSPDGPIQASLDRIDVPYQAPISPPRLLVEETSQITTLPQLNLTNHSGQQEAGPSSTVPTNEELNNHFNEEQNITEINPLENQSIVAIVKFSEPSFFISDIPIGSPFYLNPNIWSLAFLCQKSQGFTIPHMGSLSRFLCKATQVICPIIPMIHVPTLRAPLISIHLGYALSVAGAALDHTSEHALAFTDQSLSYKRISVQNDFLRRDRSFSFRFELLQSLLTYQFLGMFSRLEIQRERAIKFSPTIIQNFRDLGFVNILRNSPDYIQLALSGQIPLDVGWKLWVEYEVQKRTVFLILISTLQLRGTREIELKLSETNLRLPCHEDLWTASTSEEWALIARRQAMNCWLDNLESEETQHTKNIEDVVGEQSMPLLSEALAALHLYSCDESESMTRSADSSDSDTLQNHHHQLLRNQSNLTIPDIPIRANLPITVRHHRLGAFAKLVILHARALTNQATVSIRLLDHPQLNI</sequence>
<dbReference type="InterPro" id="IPR051059">
    <property type="entry name" value="VerF-like"/>
</dbReference>
<comment type="caution">
    <text evidence="10">The sequence shown here is derived from an EMBL/GenBank/DDBJ whole genome shotgun (WGS) entry which is preliminary data.</text>
</comment>
<dbReference type="SUPFAM" id="SSF57667">
    <property type="entry name" value="beta-beta-alpha zinc fingers"/>
    <property type="match status" value="1"/>
</dbReference>
<accession>A0A0L0V199</accession>
<keyword evidence="6" id="KW-0539">Nucleus</keyword>
<dbReference type="PROSITE" id="PS00028">
    <property type="entry name" value="ZINC_FINGER_C2H2_1"/>
    <property type="match status" value="1"/>
</dbReference>
<dbReference type="GO" id="GO:0005634">
    <property type="term" value="C:nucleus"/>
    <property type="evidence" value="ECO:0007669"/>
    <property type="project" value="UniProtKB-SubCell"/>
</dbReference>
<keyword evidence="5" id="KW-0862">Zinc</keyword>
<feature type="region of interest" description="Disordered" evidence="8">
    <location>
        <begin position="83"/>
        <end position="106"/>
    </location>
</feature>
<evidence type="ECO:0000256" key="3">
    <source>
        <dbReference type="ARBA" id="ARBA00022737"/>
    </source>
</evidence>
<dbReference type="STRING" id="1165861.A0A0L0V199"/>
<dbReference type="InterPro" id="IPR013087">
    <property type="entry name" value="Znf_C2H2_type"/>
</dbReference>
<comment type="subcellular location">
    <subcellularLocation>
        <location evidence="1">Nucleus</location>
    </subcellularLocation>
</comment>